<protein>
    <recommendedName>
        <fullName evidence="6">O-antigen ligase like membrane protein</fullName>
    </recommendedName>
</protein>
<reference evidence="3 5" key="2">
    <citation type="submission" date="2016-11" db="EMBL/GenBank/DDBJ databases">
        <authorList>
            <person name="Jaros S."/>
            <person name="Januszkiewicz K."/>
            <person name="Wedrychowicz H."/>
        </authorList>
    </citation>
    <scope>NUCLEOTIDE SEQUENCE [LARGE SCALE GENOMIC DNA]</scope>
    <source>
        <strain evidence="3 5">DSM 17137</strain>
    </source>
</reference>
<feature type="transmembrane region" description="Helical" evidence="1">
    <location>
        <begin position="252"/>
        <end position="273"/>
    </location>
</feature>
<keyword evidence="1" id="KW-1133">Transmembrane helix</keyword>
<feature type="transmembrane region" description="Helical" evidence="1">
    <location>
        <begin position="29"/>
        <end position="50"/>
    </location>
</feature>
<sequence length="440" mass="48383">MALMDATTLASGHARRSQCSLAAQLSRRFFIALLFVMPSGLPLSLFGVPAYQSDQIQIVIIAPLVGVRALQLLQRRWLDRWESTIMVFLLYCYFVSFISNSFFIPQPPDGWLPGLVLLVPLLLLFALDAFKITVKEVIDGLLIAALFAAMLVNVDRVSPIAGLDSYLHTAIHDPSLRRIVVMHNEMGFAFVILVARLLNMRTLGGALLYLAALALLSGPLFVVSETRLVIAAAVIGCMLYALLVYRSTVKALVLSVLAVIAAGLSPLIFGKYIDYAMAMGDLGDDPSVRFRAIEILHFGQLFDQTAGFGFGLMSLSPNKPNILTDALFRDAALYGAPDYWLSLVDIRIYGALYQFGYVGFVLVLGLTLIVAYRLWWCSREVAYTRRDDVGAVAATVVAFMLSPLPMNLFTAENTVTIGGMLWFLTARASREVRALRQAPP</sequence>
<dbReference type="Proteomes" id="UP000033608">
    <property type="component" value="Unassembled WGS sequence"/>
</dbReference>
<feature type="transmembrane region" description="Helical" evidence="1">
    <location>
        <begin position="56"/>
        <end position="73"/>
    </location>
</feature>
<evidence type="ECO:0000313" key="3">
    <source>
        <dbReference type="EMBL" id="SHE64062.1"/>
    </source>
</evidence>
<dbReference type="AlphaFoldDB" id="A0A0F5LIY0"/>
<dbReference type="EMBL" id="FQVC01000002">
    <property type="protein sequence ID" value="SHE64062.1"/>
    <property type="molecule type" value="Genomic_DNA"/>
</dbReference>
<dbReference type="PATRIC" id="fig|1121477.3.peg.4429"/>
<evidence type="ECO:0000313" key="5">
    <source>
        <dbReference type="Proteomes" id="UP000184533"/>
    </source>
</evidence>
<feature type="transmembrane region" description="Helical" evidence="1">
    <location>
        <begin position="228"/>
        <end position="245"/>
    </location>
</feature>
<proteinExistence type="predicted"/>
<keyword evidence="4" id="KW-1185">Reference proteome</keyword>
<feature type="transmembrane region" description="Helical" evidence="1">
    <location>
        <begin position="388"/>
        <end position="406"/>
    </location>
</feature>
<gene>
    <name evidence="3" type="ORF">SAMN02745223_00759</name>
    <name evidence="2" type="ORF">VW29_16260</name>
</gene>
<organism evidence="2 4">
    <name type="scientific">Devosia limi DSM 17137</name>
    <dbReference type="NCBI Taxonomy" id="1121477"/>
    <lineage>
        <taxon>Bacteria</taxon>
        <taxon>Pseudomonadati</taxon>
        <taxon>Pseudomonadota</taxon>
        <taxon>Alphaproteobacteria</taxon>
        <taxon>Hyphomicrobiales</taxon>
        <taxon>Devosiaceae</taxon>
        <taxon>Devosia</taxon>
    </lineage>
</organism>
<evidence type="ECO:0000313" key="4">
    <source>
        <dbReference type="Proteomes" id="UP000033608"/>
    </source>
</evidence>
<name>A0A0F5LIY0_9HYPH</name>
<dbReference type="RefSeq" id="WP_046136329.1">
    <property type="nucleotide sequence ID" value="NZ_FQVC01000002.1"/>
</dbReference>
<feature type="transmembrane region" description="Helical" evidence="1">
    <location>
        <begin position="85"/>
        <end position="104"/>
    </location>
</feature>
<feature type="transmembrane region" description="Helical" evidence="1">
    <location>
        <begin position="137"/>
        <end position="155"/>
    </location>
</feature>
<dbReference type="EMBL" id="LAJF01000098">
    <property type="protein sequence ID" value="KKB82371.1"/>
    <property type="molecule type" value="Genomic_DNA"/>
</dbReference>
<evidence type="ECO:0008006" key="6">
    <source>
        <dbReference type="Google" id="ProtNLM"/>
    </source>
</evidence>
<feature type="transmembrane region" description="Helical" evidence="1">
    <location>
        <begin position="110"/>
        <end position="130"/>
    </location>
</feature>
<keyword evidence="1" id="KW-0472">Membrane</keyword>
<dbReference type="STRING" id="1121477.SAMN02745223_00759"/>
<keyword evidence="1" id="KW-0812">Transmembrane</keyword>
<dbReference type="Proteomes" id="UP000184533">
    <property type="component" value="Unassembled WGS sequence"/>
</dbReference>
<evidence type="ECO:0000313" key="2">
    <source>
        <dbReference type="EMBL" id="KKB82371.1"/>
    </source>
</evidence>
<reference evidence="2 4" key="1">
    <citation type="submission" date="2015-03" db="EMBL/GenBank/DDBJ databases">
        <authorList>
            <person name="Hassan Y.I."/>
            <person name="Lepp D."/>
            <person name="Zhou T."/>
        </authorList>
    </citation>
    <scope>NUCLEOTIDE SEQUENCE [LARGE SCALE GENOMIC DNA]</scope>
    <source>
        <strain evidence="2 4">DSM 17137</strain>
    </source>
</reference>
<accession>A0A0F5LIY0</accession>
<evidence type="ECO:0000256" key="1">
    <source>
        <dbReference type="SAM" id="Phobius"/>
    </source>
</evidence>
<feature type="transmembrane region" description="Helical" evidence="1">
    <location>
        <begin position="355"/>
        <end position="376"/>
    </location>
</feature>
<feature type="transmembrane region" description="Helical" evidence="1">
    <location>
        <begin position="202"/>
        <end position="222"/>
    </location>
</feature>
<dbReference type="OrthoDB" id="8451330at2"/>
<feature type="transmembrane region" description="Helical" evidence="1">
    <location>
        <begin position="175"/>
        <end position="195"/>
    </location>
</feature>